<keyword evidence="1" id="KW-0812">Transmembrane</keyword>
<dbReference type="RefSeq" id="WP_004516938.1">
    <property type="nucleotide sequence ID" value="NZ_FNOF01000005.1"/>
</dbReference>
<accession>A0A1H2UWB8</accession>
<protein>
    <submittedName>
        <fullName evidence="2">Oligosaccharide repeat unit polymerase</fullName>
    </submittedName>
</protein>
<evidence type="ECO:0000313" key="3">
    <source>
        <dbReference type="Proteomes" id="UP000182573"/>
    </source>
</evidence>
<sequence>MSEIISVKPAQVTMIFVELFVAVVGFLVLSSSYPLHWPFIFLLLTLGVFPYAYEGAVGRIDPFSPVMWFAPVFAIVYGIGAARRLLNRDFVFQADYIVTNPETAILKVLILATVGISMLLLGYYRPWGRILATRVPQFGRGWSSRRAWLAIIVTTALGLYGFWLLLPTLGAGPRSHLAKGNSRLAFVLVNLLNVASILLLADAMISAISFNDLTVEIRQPWKLIVTVPFILFNVRLLWLLGGRGRAFSIFVVCAFLIHYLVYQFSLFQGIIIFFGVKIIPAWAADIMSAAVTLDVADLAYHLQNPLLFRESPTRPFNNVVVLISGVPETQDFVYGETFLSAFFEVIPLQPFRETNAVYNAAFYPSIAGDYGVPITMLGELYLNFWLPGVVIGLLLVGVIIRGSYEWLIVQKQSYASIIIFAALTNDFLLMGNFSNSLPGTGMLLVPLFCCLYYVSGGSGSTRSKQKT</sequence>
<feature type="transmembrane region" description="Helical" evidence="1">
    <location>
        <begin position="412"/>
        <end position="430"/>
    </location>
</feature>
<keyword evidence="1" id="KW-1133">Transmembrane helix</keyword>
<evidence type="ECO:0000256" key="1">
    <source>
        <dbReference type="SAM" id="Phobius"/>
    </source>
</evidence>
<reference evidence="2 3" key="1">
    <citation type="submission" date="2016-10" db="EMBL/GenBank/DDBJ databases">
        <authorList>
            <person name="de Groot N.N."/>
        </authorList>
    </citation>
    <scope>NUCLEOTIDE SEQUENCE [LARGE SCALE GENOMIC DNA]</scope>
    <source>
        <strain evidence="2 3">DSM 3756</strain>
    </source>
</reference>
<feature type="transmembrane region" description="Helical" evidence="1">
    <location>
        <begin position="186"/>
        <end position="208"/>
    </location>
</feature>
<feature type="transmembrane region" description="Helical" evidence="1">
    <location>
        <begin position="220"/>
        <end position="240"/>
    </location>
</feature>
<keyword evidence="1" id="KW-0472">Membrane</keyword>
<dbReference type="Proteomes" id="UP000182573">
    <property type="component" value="Unassembled WGS sequence"/>
</dbReference>
<name>A0A1H2UWB8_HALVA</name>
<dbReference type="AlphaFoldDB" id="A0A1H2UWB8"/>
<dbReference type="EMBL" id="FNOF01000005">
    <property type="protein sequence ID" value="SDW60371.1"/>
    <property type="molecule type" value="Genomic_DNA"/>
</dbReference>
<gene>
    <name evidence="2" type="ORF">SAMN05443574_1054</name>
</gene>
<dbReference type="NCBIfam" id="TIGR04370">
    <property type="entry name" value="glyco_rpt_poly"/>
    <property type="match status" value="1"/>
</dbReference>
<feature type="transmembrane region" description="Helical" evidence="1">
    <location>
        <begin position="35"/>
        <end position="53"/>
    </location>
</feature>
<feature type="transmembrane region" description="Helical" evidence="1">
    <location>
        <begin position="380"/>
        <end position="400"/>
    </location>
</feature>
<feature type="transmembrane region" description="Helical" evidence="1">
    <location>
        <begin position="436"/>
        <end position="454"/>
    </location>
</feature>
<evidence type="ECO:0000313" key="2">
    <source>
        <dbReference type="EMBL" id="SDW60371.1"/>
    </source>
</evidence>
<feature type="transmembrane region" description="Helical" evidence="1">
    <location>
        <begin position="65"/>
        <end position="85"/>
    </location>
</feature>
<feature type="transmembrane region" description="Helical" evidence="1">
    <location>
        <begin position="105"/>
        <end position="126"/>
    </location>
</feature>
<dbReference type="STRING" id="28442.SAMN05443574_1054"/>
<organism evidence="2 3">
    <name type="scientific">Haloarcula vallismortis</name>
    <name type="common">Halobacterium vallismortis</name>
    <dbReference type="NCBI Taxonomy" id="28442"/>
    <lineage>
        <taxon>Archaea</taxon>
        <taxon>Methanobacteriati</taxon>
        <taxon>Methanobacteriota</taxon>
        <taxon>Stenosarchaea group</taxon>
        <taxon>Halobacteria</taxon>
        <taxon>Halobacteriales</taxon>
        <taxon>Haloarculaceae</taxon>
        <taxon>Haloarcula</taxon>
    </lineage>
</organism>
<proteinExistence type="predicted"/>
<feature type="transmembrane region" description="Helical" evidence="1">
    <location>
        <begin position="12"/>
        <end position="29"/>
    </location>
</feature>
<feature type="transmembrane region" description="Helical" evidence="1">
    <location>
        <begin position="147"/>
        <end position="166"/>
    </location>
</feature>
<feature type="transmembrane region" description="Helical" evidence="1">
    <location>
        <begin position="246"/>
        <end position="262"/>
    </location>
</feature>